<feature type="compositionally biased region" description="Low complexity" evidence="5">
    <location>
        <begin position="839"/>
        <end position="854"/>
    </location>
</feature>
<dbReference type="InterPro" id="IPR025974">
    <property type="entry name" value="Mif2/CENP-C_cupin"/>
</dbReference>
<comment type="subcellular location">
    <subcellularLocation>
        <location evidence="1">Nucleus</location>
    </subcellularLocation>
</comment>
<feature type="compositionally biased region" description="Polar residues" evidence="5">
    <location>
        <begin position="997"/>
        <end position="1010"/>
    </location>
</feature>
<feature type="compositionally biased region" description="Basic and acidic residues" evidence="5">
    <location>
        <begin position="643"/>
        <end position="655"/>
    </location>
</feature>
<reference evidence="7" key="1">
    <citation type="submission" date="2022-08" db="UniProtKB">
        <authorList>
            <consortium name="EnsemblMetazoa"/>
        </authorList>
    </citation>
    <scope>IDENTIFICATION</scope>
    <source>
        <strain evidence="7">05x7-T-G4-1.051#20</strain>
    </source>
</reference>
<feature type="compositionally biased region" description="Polar residues" evidence="5">
    <location>
        <begin position="353"/>
        <end position="367"/>
    </location>
</feature>
<feature type="compositionally biased region" description="Polar residues" evidence="5">
    <location>
        <begin position="1307"/>
        <end position="1321"/>
    </location>
</feature>
<feature type="compositionally biased region" description="Basic and acidic residues" evidence="5">
    <location>
        <begin position="331"/>
        <end position="345"/>
    </location>
</feature>
<keyword evidence="4" id="KW-0539">Nucleus</keyword>
<feature type="compositionally biased region" description="Basic residues" evidence="5">
    <location>
        <begin position="633"/>
        <end position="642"/>
    </location>
</feature>
<evidence type="ECO:0000256" key="1">
    <source>
        <dbReference type="ARBA" id="ARBA00004123"/>
    </source>
</evidence>
<name>A0A8W8NHR5_MAGGI</name>
<dbReference type="SUPFAM" id="SSF51182">
    <property type="entry name" value="RmlC-like cupins"/>
    <property type="match status" value="1"/>
</dbReference>
<proteinExistence type="inferred from homology"/>
<accession>A0A8W8NHR5</accession>
<feature type="compositionally biased region" description="Acidic residues" evidence="5">
    <location>
        <begin position="967"/>
        <end position="982"/>
    </location>
</feature>
<feature type="compositionally biased region" description="Basic and acidic residues" evidence="5">
    <location>
        <begin position="570"/>
        <end position="588"/>
    </location>
</feature>
<dbReference type="Gene3D" id="2.60.120.10">
    <property type="entry name" value="Jelly Rolls"/>
    <property type="match status" value="1"/>
</dbReference>
<evidence type="ECO:0000256" key="2">
    <source>
        <dbReference type="ARBA" id="ARBA00010291"/>
    </source>
</evidence>
<keyword evidence="8" id="KW-1185">Reference proteome</keyword>
<evidence type="ECO:0000313" key="8">
    <source>
        <dbReference type="Proteomes" id="UP000005408"/>
    </source>
</evidence>
<feature type="compositionally biased region" description="Polar residues" evidence="5">
    <location>
        <begin position="442"/>
        <end position="454"/>
    </location>
</feature>
<feature type="region of interest" description="Disordered" evidence="5">
    <location>
        <begin position="1148"/>
        <end position="1170"/>
    </location>
</feature>
<dbReference type="GO" id="GO:0000776">
    <property type="term" value="C:kinetochore"/>
    <property type="evidence" value="ECO:0007669"/>
    <property type="project" value="InterPro"/>
</dbReference>
<dbReference type="PANTHER" id="PTHR16684:SF11">
    <property type="entry name" value="CENTROMERE PROTEIN C"/>
    <property type="match status" value="1"/>
</dbReference>
<feature type="compositionally biased region" description="Basic and acidic residues" evidence="5">
    <location>
        <begin position="677"/>
        <end position="689"/>
    </location>
</feature>
<feature type="compositionally biased region" description="Polar residues" evidence="5">
    <location>
        <begin position="213"/>
        <end position="228"/>
    </location>
</feature>
<feature type="compositionally biased region" description="Basic and acidic residues" evidence="5">
    <location>
        <begin position="199"/>
        <end position="212"/>
    </location>
</feature>
<feature type="compositionally biased region" description="Basic and acidic residues" evidence="5">
    <location>
        <begin position="792"/>
        <end position="811"/>
    </location>
</feature>
<feature type="compositionally biased region" description="Polar residues" evidence="5">
    <location>
        <begin position="492"/>
        <end position="505"/>
    </location>
</feature>
<dbReference type="PANTHER" id="PTHR16684">
    <property type="entry name" value="CENTROMERE PROTEIN C"/>
    <property type="match status" value="1"/>
</dbReference>
<feature type="compositionally biased region" description="Basic and acidic residues" evidence="5">
    <location>
        <begin position="955"/>
        <end position="966"/>
    </location>
</feature>
<comment type="similarity">
    <text evidence="2">Belongs to the CENP-C/MIF2 family.</text>
</comment>
<dbReference type="InterPro" id="IPR028386">
    <property type="entry name" value="CENP-C/Mif2/cnp3"/>
</dbReference>
<feature type="compositionally biased region" description="Basic residues" evidence="5">
    <location>
        <begin position="666"/>
        <end position="676"/>
    </location>
</feature>
<feature type="compositionally biased region" description="Polar residues" evidence="5">
    <location>
        <begin position="275"/>
        <end position="298"/>
    </location>
</feature>
<dbReference type="Proteomes" id="UP000005408">
    <property type="component" value="Unassembled WGS sequence"/>
</dbReference>
<dbReference type="Pfam" id="PF11699">
    <property type="entry name" value="CENP-C_C"/>
    <property type="match status" value="1"/>
</dbReference>
<feature type="compositionally biased region" description="Basic and acidic residues" evidence="5">
    <location>
        <begin position="528"/>
        <end position="550"/>
    </location>
</feature>
<feature type="compositionally biased region" description="Polar residues" evidence="5">
    <location>
        <begin position="247"/>
        <end position="261"/>
    </location>
</feature>
<evidence type="ECO:0000259" key="6">
    <source>
        <dbReference type="Pfam" id="PF11699"/>
    </source>
</evidence>
<feature type="compositionally biased region" description="Acidic residues" evidence="5">
    <location>
        <begin position="714"/>
        <end position="737"/>
    </location>
</feature>
<feature type="compositionally biased region" description="Polar residues" evidence="5">
    <location>
        <begin position="472"/>
        <end position="482"/>
    </location>
</feature>
<feature type="compositionally biased region" description="Basic residues" evidence="5">
    <location>
        <begin position="1016"/>
        <end position="1028"/>
    </location>
</feature>
<feature type="domain" description="Mif2/CENP-C cupin" evidence="6">
    <location>
        <begin position="1379"/>
        <end position="1455"/>
    </location>
</feature>
<feature type="compositionally biased region" description="Acidic residues" evidence="5">
    <location>
        <begin position="551"/>
        <end position="560"/>
    </location>
</feature>
<evidence type="ECO:0000256" key="3">
    <source>
        <dbReference type="ARBA" id="ARBA00023125"/>
    </source>
</evidence>
<dbReference type="GO" id="GO:0051315">
    <property type="term" value="P:attachment of mitotic spindle microtubules to kinetochore"/>
    <property type="evidence" value="ECO:0007669"/>
    <property type="project" value="TreeGrafter"/>
</dbReference>
<feature type="region of interest" description="Disordered" evidence="5">
    <location>
        <begin position="1065"/>
        <end position="1093"/>
    </location>
</feature>
<evidence type="ECO:0000313" key="7">
    <source>
        <dbReference type="EnsemblMetazoa" id="G535.1:cds"/>
    </source>
</evidence>
<feature type="compositionally biased region" description="Basic and acidic residues" evidence="5">
    <location>
        <begin position="701"/>
        <end position="713"/>
    </location>
</feature>
<sequence>MSQKSTRASDRRQVVNPFSRKYGWRSGIEILAGKTIRKDADGFEDFRDYLSESEAETTSEFSAVEDASVLKENRQNPYPHSKLAGKYLPQPSAHSTAYSSMCSQASQGGALSEVYNGDTLGISSINNSQKNNRRQVVNPFSRKYGWRTGIEILAGKTVKKNADGFEDFRDYLSESEPDSLSSSGMNSYLSRTGTNFTREPSKLTEDHTHYDDSMSTSAEASHSASGIRTRSVDSMEDDSTQKEGDTPTYTRTQSMASNKESIGSEDEKTPKADKSSYTASSNSPDNDQTNEKTPTQSYEETGEFTAGTATHSQGSPSQAGSGGQTPTQGRIEGHATDPEITKASHMDIGGNKTGSITKSEDFTNSVVPSFRTRKRISFSVTDFNASRRSSKATAENKSEASIPVTVPGANPDSDADSVDIIIVNEDEEETDRKSRGRKSSQETRSSATLRSSQAKSDDEQVKVKGQGRRSSKSIQNKNSSLVKRTRGARGKSLSSLLPLETSQLDSSEKQSSRKIRGRSMDSSSMERNSSDRRELTKAVIESHDRNNMEKEELDQQDDETASNASQEFLFFRDRRAEKSQTTHSKTQEIKATNKTQHKRKSSLLVKSLSAKDTASDFSADDSVDPNIEIEKWKKGKPKVGGKRKNELYFNKKDNVEASNEPPPHSPPKKLKGKKREKNSSDSRGRSKSNDDDDPKILKGKSGRDSKVSDKSVDDVDTQDNEVFSDIEASELVIEEEVTNGSKSVRKRKSSSTKDSIPLGMSRNSVEIPSVTAVTMAEDSVHHANEEGGNSLTEKDVDNQENDHDKQEEDNSNKSSRSKSLGYKTRKAKTRNDSMKRKLNSAQKSNKFQSKSFSNGRGSVRKDVPNQSDADVSRRKSMKKSRSLHSAFIGTMESLPGKEDLPEDSEINTVEDIDPNDLYVEKEKVKSTRSKRKGQKQSQQLEDKPDERKTRTKGRQKLEKSKKKMENSVEDSMEEGDVEDVQNEAEHNDDQNEHNETGNRSIKNKTGQNKAKSLTTSKKRKGKSGKKNLNKSLDEVEMPEEVAAEVANEDSVDLTNGDVLREAEDGTNMDDNEAMNDQPSVHDEVQQENALSRKQSLAMTPVSVYQVDEDLLKSGVSFRQRNRTLVKNSTMNFTTFDKTPVARKKQMSFMESPGPGLTPILRQPGSVKRGKKRRVTINHLVQEQSFQTGEHERLSTSVGSLSSMSLNTTPVHIFQTTTSESPVPQMLMPPQPKIFLPEDAPDGLRRSRRVRCQPVAWYKGERLVYERRKSGLGIKKVVPSHVEMLMMAQEAKRRKNVLKRRRQKGKQVKSTPSPRRNLSVHTTLDPELQDGSDSEIPVVIPGTDEEVIMECFSSKDSEVFVGPSKHDPISSDPYVMSLRLNQKQFMMGSLYLRPLKTKPEQIVNKGTMVFCLLKGKISVTIHRTKRIMEAGDMFFIPQGNTYSMENLRREEARLTFSCYKFGEDGSSSSSE</sequence>
<feature type="region of interest" description="Disordered" evidence="5">
    <location>
        <begin position="1291"/>
        <end position="1335"/>
    </location>
</feature>
<dbReference type="GO" id="GO:0051455">
    <property type="term" value="P:spindle attachment to meiosis I kinetochore"/>
    <property type="evidence" value="ECO:0007669"/>
    <property type="project" value="TreeGrafter"/>
</dbReference>
<dbReference type="EnsemblMetazoa" id="G535.1">
    <property type="protein sequence ID" value="G535.1:cds"/>
    <property type="gene ID" value="G535"/>
</dbReference>
<dbReference type="InterPro" id="IPR014710">
    <property type="entry name" value="RmlC-like_jellyroll"/>
</dbReference>
<feature type="compositionally biased region" description="Basic and acidic residues" evidence="5">
    <location>
        <begin position="983"/>
        <end position="996"/>
    </location>
</feature>
<feature type="compositionally biased region" description="Basic residues" evidence="5">
    <location>
        <begin position="1291"/>
        <end position="1306"/>
    </location>
</feature>
<feature type="compositionally biased region" description="Basic and acidic residues" evidence="5">
    <location>
        <begin position="265"/>
        <end position="274"/>
    </location>
</feature>
<feature type="compositionally biased region" description="Low complexity" evidence="5">
    <location>
        <begin position="602"/>
        <end position="611"/>
    </location>
</feature>
<feature type="compositionally biased region" description="Acidic residues" evidence="5">
    <location>
        <begin position="900"/>
        <end position="914"/>
    </location>
</feature>
<keyword evidence="3" id="KW-0238">DNA-binding</keyword>
<feature type="compositionally biased region" description="Low complexity" evidence="5">
    <location>
        <begin position="178"/>
        <end position="190"/>
    </location>
</feature>
<feature type="compositionally biased region" description="Polar residues" evidence="5">
    <location>
        <begin position="378"/>
        <end position="395"/>
    </location>
</feature>
<dbReference type="GO" id="GO:0019237">
    <property type="term" value="F:centromeric DNA binding"/>
    <property type="evidence" value="ECO:0007669"/>
    <property type="project" value="InterPro"/>
</dbReference>
<evidence type="ECO:0000256" key="4">
    <source>
        <dbReference type="ARBA" id="ARBA00023242"/>
    </source>
</evidence>
<feature type="region of interest" description="Disordered" evidence="5">
    <location>
        <begin position="173"/>
        <end position="1037"/>
    </location>
</feature>
<feature type="compositionally biased region" description="Low complexity" evidence="5">
    <location>
        <begin position="303"/>
        <end position="319"/>
    </location>
</feature>
<dbReference type="GO" id="GO:0005634">
    <property type="term" value="C:nucleus"/>
    <property type="evidence" value="ECO:0007669"/>
    <property type="project" value="UniProtKB-SubCell"/>
</dbReference>
<organism evidence="7 8">
    <name type="scientific">Magallana gigas</name>
    <name type="common">Pacific oyster</name>
    <name type="synonym">Crassostrea gigas</name>
    <dbReference type="NCBI Taxonomy" id="29159"/>
    <lineage>
        <taxon>Eukaryota</taxon>
        <taxon>Metazoa</taxon>
        <taxon>Spiralia</taxon>
        <taxon>Lophotrochozoa</taxon>
        <taxon>Mollusca</taxon>
        <taxon>Bivalvia</taxon>
        <taxon>Autobranchia</taxon>
        <taxon>Pteriomorphia</taxon>
        <taxon>Ostreida</taxon>
        <taxon>Ostreoidea</taxon>
        <taxon>Ostreidae</taxon>
        <taxon>Magallana</taxon>
    </lineage>
</organism>
<evidence type="ECO:0000256" key="5">
    <source>
        <dbReference type="SAM" id="MobiDB-lite"/>
    </source>
</evidence>
<protein>
    <recommendedName>
        <fullName evidence="6">Mif2/CENP-C cupin domain-containing protein</fullName>
    </recommendedName>
</protein>
<dbReference type="InterPro" id="IPR011051">
    <property type="entry name" value="RmlC_Cupin_sf"/>
</dbReference>
<dbReference type="GO" id="GO:0051382">
    <property type="term" value="P:kinetochore assembly"/>
    <property type="evidence" value="ECO:0007669"/>
    <property type="project" value="InterPro"/>
</dbReference>